<dbReference type="Proteomes" id="UP000053647">
    <property type="component" value="Unassembled WGS sequence"/>
</dbReference>
<reference evidence="2" key="2">
    <citation type="submission" date="2015-01" db="EMBL/GenBank/DDBJ databases">
        <title>Evolutionary Origins and Diversification of the Mycorrhizal Mutualists.</title>
        <authorList>
            <consortium name="DOE Joint Genome Institute"/>
            <consortium name="Mycorrhizal Genomics Consortium"/>
            <person name="Kohler A."/>
            <person name="Kuo A."/>
            <person name="Nagy L.G."/>
            <person name="Floudas D."/>
            <person name="Copeland A."/>
            <person name="Barry K.W."/>
            <person name="Cichocki N."/>
            <person name="Veneault-Fourrey C."/>
            <person name="LaButti K."/>
            <person name="Lindquist E.A."/>
            <person name="Lipzen A."/>
            <person name="Lundell T."/>
            <person name="Morin E."/>
            <person name="Murat C."/>
            <person name="Riley R."/>
            <person name="Ohm R."/>
            <person name="Sun H."/>
            <person name="Tunlid A."/>
            <person name="Henrissat B."/>
            <person name="Grigoriev I.V."/>
            <person name="Hibbett D.S."/>
            <person name="Martin F."/>
        </authorList>
    </citation>
    <scope>NUCLEOTIDE SEQUENCE [LARGE SCALE GENOMIC DNA]</scope>
    <source>
        <strain evidence="2">ATCC 200175</strain>
    </source>
</reference>
<reference evidence="1 2" key="1">
    <citation type="submission" date="2014-06" db="EMBL/GenBank/DDBJ databases">
        <authorList>
            <consortium name="DOE Joint Genome Institute"/>
            <person name="Kuo A."/>
            <person name="Kohler A."/>
            <person name="Nagy L.G."/>
            <person name="Floudas D."/>
            <person name="Copeland A."/>
            <person name="Barry K.W."/>
            <person name="Cichocki N."/>
            <person name="Veneault-Fourrey C."/>
            <person name="LaButti K."/>
            <person name="Lindquist E.A."/>
            <person name="Lipzen A."/>
            <person name="Lundell T."/>
            <person name="Morin E."/>
            <person name="Murat C."/>
            <person name="Sun H."/>
            <person name="Tunlid A."/>
            <person name="Henrissat B."/>
            <person name="Grigoriev I.V."/>
            <person name="Hibbett D.S."/>
            <person name="Martin F."/>
            <person name="Nordberg H.P."/>
            <person name="Cantor M.N."/>
            <person name="Hua S.X."/>
        </authorList>
    </citation>
    <scope>NUCLEOTIDE SEQUENCE [LARGE SCALE GENOMIC DNA]</scope>
    <source>
        <strain evidence="1 2">ATCC 200175</strain>
    </source>
</reference>
<proteinExistence type="predicted"/>
<evidence type="ECO:0000313" key="2">
    <source>
        <dbReference type="Proteomes" id="UP000053647"/>
    </source>
</evidence>
<keyword evidence="2" id="KW-1185">Reference proteome</keyword>
<sequence length="242" mass="25773">MLLLTEATLFFSNLACDLTRINTKDALVGQVKDWALLVDSNPTAKMSSHMGDTSANSTVWPSASVLPSSSVSTKVTTTSYGAPPPSPVVPTSDSDDILIGGFGDNEQEGNVEIERAATLLSSMKTGRPLAQRLIEISTDARFKSGDSKTETPTLKRKVPEPEGEYVSSSEVEFAAGEMEYGEDDDVDDNMAVGNELEGQGIEVEVVRGLGSQMTTKTSITIIKKPTKKVKVEPVAGITAISR</sequence>
<evidence type="ECO:0000313" key="1">
    <source>
        <dbReference type="EMBL" id="KIJ12505.1"/>
    </source>
</evidence>
<dbReference type="HOGENOM" id="CLU_1147490_0_0_1"/>
<name>A0A0C9TA36_PAXIN</name>
<accession>A0A0C9TA36</accession>
<dbReference type="AlphaFoldDB" id="A0A0C9TA36"/>
<protein>
    <submittedName>
        <fullName evidence="1">Uncharacterized protein</fullName>
    </submittedName>
</protein>
<dbReference type="EMBL" id="KN819363">
    <property type="protein sequence ID" value="KIJ12505.1"/>
    <property type="molecule type" value="Genomic_DNA"/>
</dbReference>
<gene>
    <name evidence="1" type="ORF">PAXINDRAFT_14702</name>
</gene>
<organism evidence="1 2">
    <name type="scientific">Paxillus involutus ATCC 200175</name>
    <dbReference type="NCBI Taxonomy" id="664439"/>
    <lineage>
        <taxon>Eukaryota</taxon>
        <taxon>Fungi</taxon>
        <taxon>Dikarya</taxon>
        <taxon>Basidiomycota</taxon>
        <taxon>Agaricomycotina</taxon>
        <taxon>Agaricomycetes</taxon>
        <taxon>Agaricomycetidae</taxon>
        <taxon>Boletales</taxon>
        <taxon>Paxilineae</taxon>
        <taxon>Paxillaceae</taxon>
        <taxon>Paxillus</taxon>
    </lineage>
</organism>
<dbReference type="OrthoDB" id="10603446at2759"/>